<evidence type="ECO:0000259" key="5">
    <source>
        <dbReference type="PROSITE" id="PS50600"/>
    </source>
</evidence>
<keyword evidence="7" id="KW-1185">Reference proteome</keyword>
<keyword evidence="4" id="KW-0788">Thiol protease</keyword>
<comment type="similarity">
    <text evidence="1">Belongs to the peptidase C48 family.</text>
</comment>
<dbReference type="PANTHER" id="PTHR46468">
    <property type="entry name" value="SENTRIN-SPECIFIC PROTEASE 8"/>
    <property type="match status" value="1"/>
</dbReference>
<organism evidence="6 7">
    <name type="scientific">Musa troglodytarum</name>
    <name type="common">fe'i banana</name>
    <dbReference type="NCBI Taxonomy" id="320322"/>
    <lineage>
        <taxon>Eukaryota</taxon>
        <taxon>Viridiplantae</taxon>
        <taxon>Streptophyta</taxon>
        <taxon>Embryophyta</taxon>
        <taxon>Tracheophyta</taxon>
        <taxon>Spermatophyta</taxon>
        <taxon>Magnoliopsida</taxon>
        <taxon>Liliopsida</taxon>
        <taxon>Zingiberales</taxon>
        <taxon>Musaceae</taxon>
        <taxon>Musa</taxon>
    </lineage>
</organism>
<dbReference type="SUPFAM" id="SSF54001">
    <property type="entry name" value="Cysteine proteinases"/>
    <property type="match status" value="1"/>
</dbReference>
<keyword evidence="3" id="KW-0378">Hydrolase</keyword>
<dbReference type="Gene3D" id="3.40.395.10">
    <property type="entry name" value="Adenoviral Proteinase, Chain A"/>
    <property type="match status" value="1"/>
</dbReference>
<dbReference type="InterPro" id="IPR003653">
    <property type="entry name" value="Peptidase_C48_C"/>
</dbReference>
<reference evidence="6" key="1">
    <citation type="submission" date="2022-05" db="EMBL/GenBank/DDBJ databases">
        <title>The Musa troglodytarum L. genome provides insights into the mechanism of non-climacteric behaviour and enrichment of carotenoids.</title>
        <authorList>
            <person name="Wang J."/>
        </authorList>
    </citation>
    <scope>NUCLEOTIDE SEQUENCE</scope>
    <source>
        <tissue evidence="6">Leaf</tissue>
    </source>
</reference>
<evidence type="ECO:0000256" key="1">
    <source>
        <dbReference type="ARBA" id="ARBA00005234"/>
    </source>
</evidence>
<dbReference type="EMBL" id="CP097510">
    <property type="protein sequence ID" value="URE28900.1"/>
    <property type="molecule type" value="Genomic_DNA"/>
</dbReference>
<dbReference type="GO" id="GO:0008234">
    <property type="term" value="F:cysteine-type peptidase activity"/>
    <property type="evidence" value="ECO:0007669"/>
    <property type="project" value="UniProtKB-KW"/>
</dbReference>
<dbReference type="InterPro" id="IPR044613">
    <property type="entry name" value="Nep1/2-like"/>
</dbReference>
<dbReference type="GO" id="GO:0000338">
    <property type="term" value="P:protein deneddylation"/>
    <property type="evidence" value="ECO:0007669"/>
    <property type="project" value="TreeGrafter"/>
</dbReference>
<dbReference type="AlphaFoldDB" id="A0A9E7H745"/>
<gene>
    <name evidence="6" type="ORF">MUK42_07913</name>
</gene>
<dbReference type="EMBL" id="CP097510">
    <property type="protein sequence ID" value="URE28899.1"/>
    <property type="molecule type" value="Genomic_DNA"/>
</dbReference>
<dbReference type="Proteomes" id="UP001055439">
    <property type="component" value="Chromosome 8"/>
</dbReference>
<keyword evidence="2 6" id="KW-0645">Protease</keyword>
<dbReference type="PANTHER" id="PTHR46468:SF1">
    <property type="entry name" value="SENTRIN-SPECIFIC PROTEASE 8"/>
    <property type="match status" value="1"/>
</dbReference>
<dbReference type="EMBL" id="CP097510">
    <property type="protein sequence ID" value="URE28898.1"/>
    <property type="molecule type" value="Genomic_DNA"/>
</dbReference>
<accession>A0A9E7H745</accession>
<evidence type="ECO:0000256" key="3">
    <source>
        <dbReference type="ARBA" id="ARBA00022801"/>
    </source>
</evidence>
<evidence type="ECO:0000313" key="7">
    <source>
        <dbReference type="Proteomes" id="UP001055439"/>
    </source>
</evidence>
<dbReference type="GO" id="GO:0019784">
    <property type="term" value="F:deNEDDylase activity"/>
    <property type="evidence" value="ECO:0007669"/>
    <property type="project" value="InterPro"/>
</dbReference>
<dbReference type="InterPro" id="IPR038765">
    <property type="entry name" value="Papain-like_cys_pep_sf"/>
</dbReference>
<dbReference type="OrthoDB" id="5065855at2759"/>
<sequence>MAPPNNKGDEKILSYLDVVMRRSDLDILRGPHYLNDRIIEFYFAHLASLSPSPSPPALLLPPSISFWLTNCPDPQSLRQSADPLRLPDRDLVLFPVNSNLDVTVAGGGSHWSLLVYCREAGEFVHHDSCRSANRCHAERLFHAVSGFVDDGGEPPRLVEGLTPQQTNGHDCGLFVMAIAKVVYDWYVARGECAAGEDRWFAALKEEVDADAVDKLRDEVLRLILSLMEPK</sequence>
<evidence type="ECO:0000256" key="4">
    <source>
        <dbReference type="ARBA" id="ARBA00022807"/>
    </source>
</evidence>
<name>A0A9E7H745_9LILI</name>
<evidence type="ECO:0000256" key="2">
    <source>
        <dbReference type="ARBA" id="ARBA00022670"/>
    </source>
</evidence>
<dbReference type="Pfam" id="PF02902">
    <property type="entry name" value="Peptidase_C48"/>
    <property type="match status" value="1"/>
</dbReference>
<dbReference type="PROSITE" id="PS50600">
    <property type="entry name" value="ULP_PROTEASE"/>
    <property type="match status" value="1"/>
</dbReference>
<proteinExistence type="inferred from homology"/>
<dbReference type="EMBL" id="CP097510">
    <property type="protein sequence ID" value="URE28901.1"/>
    <property type="molecule type" value="Genomic_DNA"/>
</dbReference>
<dbReference type="GO" id="GO:0006508">
    <property type="term" value="P:proteolysis"/>
    <property type="evidence" value="ECO:0007669"/>
    <property type="project" value="UniProtKB-KW"/>
</dbReference>
<evidence type="ECO:0000313" key="6">
    <source>
        <dbReference type="EMBL" id="URE28901.1"/>
    </source>
</evidence>
<protein>
    <submittedName>
        <fullName evidence="6">Ulp1 protease family, C-terminal catalytic domain</fullName>
    </submittedName>
</protein>
<feature type="domain" description="Ubiquitin-like protease family profile" evidence="5">
    <location>
        <begin position="18"/>
        <end position="182"/>
    </location>
</feature>